<evidence type="ECO:0000256" key="4">
    <source>
        <dbReference type="ARBA" id="ARBA00023002"/>
    </source>
</evidence>
<dbReference type="Gene3D" id="3.90.480.10">
    <property type="entry name" value="Sulfite Reductase Hemoprotein,Domain 2"/>
    <property type="match status" value="1"/>
</dbReference>
<protein>
    <submittedName>
        <fullName evidence="9">Nitrite/sulfite reductase</fullName>
    </submittedName>
</protein>
<evidence type="ECO:0000259" key="8">
    <source>
        <dbReference type="Pfam" id="PF03460"/>
    </source>
</evidence>
<dbReference type="Gene3D" id="3.30.413.10">
    <property type="entry name" value="Sulfite Reductase Hemoprotein, domain 1"/>
    <property type="match status" value="2"/>
</dbReference>
<evidence type="ECO:0000259" key="7">
    <source>
        <dbReference type="Pfam" id="PF01077"/>
    </source>
</evidence>
<dbReference type="InterPro" id="IPR005117">
    <property type="entry name" value="NiRdtase/SiRdtase_haem-b_fer"/>
</dbReference>
<evidence type="ECO:0000256" key="2">
    <source>
        <dbReference type="ARBA" id="ARBA00022617"/>
    </source>
</evidence>
<dbReference type="InterPro" id="IPR036136">
    <property type="entry name" value="Nit/Sulf_reduc_fer-like_dom_sf"/>
</dbReference>
<dbReference type="RefSeq" id="WP_211548586.1">
    <property type="nucleotide sequence ID" value="NZ_JAGTUF010000008.1"/>
</dbReference>
<keyword evidence="3" id="KW-0479">Metal-binding</keyword>
<proteinExistence type="predicted"/>
<gene>
    <name evidence="9" type="ORF">KEC16_10460</name>
</gene>
<dbReference type="InterPro" id="IPR006066">
    <property type="entry name" value="NO2/SO3_Rdtase_FeS/sirohaem_BS"/>
</dbReference>
<keyword evidence="2" id="KW-0349">Heme</keyword>
<evidence type="ECO:0000313" key="10">
    <source>
        <dbReference type="Proteomes" id="UP000680714"/>
    </source>
</evidence>
<evidence type="ECO:0000313" key="9">
    <source>
        <dbReference type="EMBL" id="MBR9972133.1"/>
    </source>
</evidence>
<dbReference type="InterPro" id="IPR051329">
    <property type="entry name" value="NIR_SIR_4Fe-4S"/>
</dbReference>
<dbReference type="EMBL" id="JAGTUF010000008">
    <property type="protein sequence ID" value="MBR9972133.1"/>
    <property type="molecule type" value="Genomic_DNA"/>
</dbReference>
<keyword evidence="10" id="KW-1185">Reference proteome</keyword>
<dbReference type="SUPFAM" id="SSF56014">
    <property type="entry name" value="Nitrite and sulphite reductase 4Fe-4S domain-like"/>
    <property type="match status" value="2"/>
</dbReference>
<evidence type="ECO:0000256" key="1">
    <source>
        <dbReference type="ARBA" id="ARBA00022485"/>
    </source>
</evidence>
<reference evidence="9 10" key="1">
    <citation type="submission" date="2021-04" db="EMBL/GenBank/DDBJ databases">
        <title>Magnetospirillum sulfuroxidans sp. nov., a facultative chemolithoautotrophic sulfur-oxidizing alphaproteobacterium isolated from freshwater sediment and proposals for Paramagetospirillum gen. nov., and Magnetospirillaceae fam. nov.</title>
        <authorList>
            <person name="Koziaeva V."/>
            <person name="Geelhoed J.S."/>
            <person name="Sorokin D.Y."/>
            <person name="Grouzdev D.S."/>
        </authorList>
    </citation>
    <scope>NUCLEOTIDE SEQUENCE [LARGE SCALE GENOMIC DNA]</scope>
    <source>
        <strain evidence="9 10">J10</strain>
    </source>
</reference>
<dbReference type="InterPro" id="IPR045854">
    <property type="entry name" value="NO2/SO3_Rdtase_4Fe4S_sf"/>
</dbReference>
<dbReference type="PANTHER" id="PTHR32439:SF9">
    <property type="entry name" value="BLR3264 PROTEIN"/>
    <property type="match status" value="1"/>
</dbReference>
<dbReference type="SUPFAM" id="SSF55124">
    <property type="entry name" value="Nitrite/Sulfite reductase N-terminal domain-like"/>
    <property type="match status" value="2"/>
</dbReference>
<dbReference type="InterPro" id="IPR006067">
    <property type="entry name" value="NO2/SO3_Rdtase_4Fe4S_dom"/>
</dbReference>
<feature type="domain" description="Nitrite/sulphite reductase 4Fe-4S" evidence="7">
    <location>
        <begin position="126"/>
        <end position="277"/>
    </location>
</feature>
<dbReference type="Proteomes" id="UP000680714">
    <property type="component" value="Unassembled WGS sequence"/>
</dbReference>
<name>A0ABS5ICI3_9PROT</name>
<evidence type="ECO:0000256" key="3">
    <source>
        <dbReference type="ARBA" id="ARBA00022723"/>
    </source>
</evidence>
<dbReference type="PRINTS" id="PR00397">
    <property type="entry name" value="SIROHAEM"/>
</dbReference>
<feature type="domain" description="Nitrite/Sulfite reductase ferredoxin-like" evidence="8">
    <location>
        <begin position="51"/>
        <end position="115"/>
    </location>
</feature>
<keyword evidence="5" id="KW-0408">Iron</keyword>
<keyword evidence="1" id="KW-0004">4Fe-4S</keyword>
<evidence type="ECO:0000256" key="5">
    <source>
        <dbReference type="ARBA" id="ARBA00023004"/>
    </source>
</evidence>
<dbReference type="Pfam" id="PF01077">
    <property type="entry name" value="NIR_SIR"/>
    <property type="match status" value="1"/>
</dbReference>
<dbReference type="Pfam" id="PF03460">
    <property type="entry name" value="NIR_SIR_ferr"/>
    <property type="match status" value="2"/>
</dbReference>
<sequence>MLDAIHVDPVLAEPLVRDSDLAEYRRGLERHRLGEWDGERFTAFRLRFGVYGQKQPGVQMVRIKIPGGRLSPSWLRTIGAANRRFAQGDAHLTTRQDVQIYSVPLDQSAELLELLYGNGITTREACGNTIRNLTACALAGACPRELVDAGKVADQLARAWIRHPLVQNMPRKLKFSVSGCATDCGHSTIHDLGLIAVEKDGAKGFRIVAGGGLGSLPRPAVEVLPFVAETDLPAVIEALARLHQRYSDRRNRNASRVKFVVKRFGEEKFRTLFVEEFDRVRALPQRPWVGLEWRDALEAPVSRAPVGLITAHDGSVALSVLVPLGILSSDQLDRLAEIAEQAGVSDLRATREQNLVFLGVAADKVDALVAGVRAIGLQVPASAEDAPSVISCPGTTTCRIGITNSQNFARQAFASAQLDPLAKGISVHVSGCQNSCGLHHIADFGLHGAAKKVDGRSAPHYQLHIGGEANSGAIGLSGPTIPAKLADQALSLLRQALAAGRQPGESVRGWAERLGKDGIEAILAPLDMAQADGLFVDWGDAVDFPGAPQAKGECAAPFAMDLCYADLADDALIAADRNLIVGQSEQARAEASQALVFALRRLLHARGVTSEDGVALEAVESQVAQTWGDVAAVVEALVAVRVAGGQTADLYREAVAYLLDTVTEAVTAPPPPVVAEIGDITALLGAAQ</sequence>
<organism evidence="9 10">
    <name type="scientific">Magnetospirillum sulfuroxidans</name>
    <dbReference type="NCBI Taxonomy" id="611300"/>
    <lineage>
        <taxon>Bacteria</taxon>
        <taxon>Pseudomonadati</taxon>
        <taxon>Pseudomonadota</taxon>
        <taxon>Alphaproteobacteria</taxon>
        <taxon>Rhodospirillales</taxon>
        <taxon>Rhodospirillaceae</taxon>
        <taxon>Magnetospirillum</taxon>
    </lineage>
</organism>
<dbReference type="PROSITE" id="PS00365">
    <property type="entry name" value="NIR_SIR"/>
    <property type="match status" value="2"/>
</dbReference>
<keyword evidence="6" id="KW-0411">Iron-sulfur</keyword>
<comment type="caution">
    <text evidence="9">The sequence shown here is derived from an EMBL/GenBank/DDBJ whole genome shotgun (WGS) entry which is preliminary data.</text>
</comment>
<accession>A0ABS5ICI3</accession>
<keyword evidence="4" id="KW-0560">Oxidoreductase</keyword>
<evidence type="ECO:0000256" key="6">
    <source>
        <dbReference type="ARBA" id="ARBA00023014"/>
    </source>
</evidence>
<feature type="domain" description="Nitrite/Sulfite reductase ferredoxin-like" evidence="8">
    <location>
        <begin position="312"/>
        <end position="374"/>
    </location>
</feature>
<dbReference type="PANTHER" id="PTHR32439">
    <property type="entry name" value="FERREDOXIN--NITRITE REDUCTASE, CHLOROPLASTIC"/>
    <property type="match status" value="1"/>
</dbReference>